<keyword evidence="2" id="KW-1185">Reference proteome</keyword>
<proteinExistence type="predicted"/>
<evidence type="ECO:0000313" key="2">
    <source>
        <dbReference type="Proteomes" id="UP000297693"/>
    </source>
</evidence>
<dbReference type="EMBL" id="RQGD01000025">
    <property type="protein sequence ID" value="TGL59215.1"/>
    <property type="molecule type" value="Genomic_DNA"/>
</dbReference>
<protein>
    <submittedName>
        <fullName evidence="1">Uncharacterized protein</fullName>
    </submittedName>
</protein>
<gene>
    <name evidence="1" type="ORF">EHQ58_09915</name>
</gene>
<dbReference type="Proteomes" id="UP000297693">
    <property type="component" value="Unassembled WGS sequence"/>
</dbReference>
<reference evidence="1" key="1">
    <citation type="journal article" date="2019" name="PLoS Negl. Trop. Dis.">
        <title>Revisiting the worldwide diversity of Leptospira species in the environment.</title>
        <authorList>
            <person name="Vincent A.T."/>
            <person name="Schiettekatte O."/>
            <person name="Bourhy P."/>
            <person name="Veyrier F.J."/>
            <person name="Picardeau M."/>
        </authorList>
    </citation>
    <scope>NUCLEOTIDE SEQUENCE [LARGE SCALE GENOMIC DNA]</scope>
    <source>
        <strain evidence="1">201702476</strain>
    </source>
</reference>
<dbReference type="RefSeq" id="WP_135623741.1">
    <property type="nucleotide sequence ID" value="NZ_RQGD01000025.1"/>
</dbReference>
<evidence type="ECO:0000313" key="1">
    <source>
        <dbReference type="EMBL" id="TGL59215.1"/>
    </source>
</evidence>
<sequence length="276" mass="31394">MRQTSSKPNRELVKGKNIRSIRFGLSLFLFSTILHAENSPSEDPWIRKGRIFYEAGLAGEVVRSPSAKSNDYEKNYYRYLGATDTNFAFLGIAGIEDAQKQFSYTGNNQKLNLEYLITNWLGIGGSLQNSMITTYHLTKNDTELTSDLYGNLQSVAIYFPELTALSDFFNVYGLLPDRKKTQSLRTYDYDLTFHLPAQGNFDPYFRLSIGRGFLTEELIARSGWSGGFKWKLDTTFFLSSEVYQSRIIAKGNSGNLDDFIESGVRFGMGFYSTWPK</sequence>
<dbReference type="OrthoDB" id="346053at2"/>
<dbReference type="AlphaFoldDB" id="A0A4V3JRA1"/>
<name>A0A4V3JRA1_9LEPT</name>
<comment type="caution">
    <text evidence="1">The sequence shown here is derived from an EMBL/GenBank/DDBJ whole genome shotgun (WGS) entry which is preliminary data.</text>
</comment>
<accession>A0A4V3JRA1</accession>
<organism evidence="1 2">
    <name type="scientific">Leptospira ognonensis</name>
    <dbReference type="NCBI Taxonomy" id="2484945"/>
    <lineage>
        <taxon>Bacteria</taxon>
        <taxon>Pseudomonadati</taxon>
        <taxon>Spirochaetota</taxon>
        <taxon>Spirochaetia</taxon>
        <taxon>Leptospirales</taxon>
        <taxon>Leptospiraceae</taxon>
        <taxon>Leptospira</taxon>
    </lineage>
</organism>